<protein>
    <submittedName>
        <fullName evidence="2">Uncharacterized protein</fullName>
    </submittedName>
</protein>
<name>A0ABT5V0L8_9VIBR</name>
<comment type="caution">
    <text evidence="2">The sequence shown here is derived from an EMBL/GenBank/DDBJ whole genome shotgun (WGS) entry which is preliminary data.</text>
</comment>
<dbReference type="Proteomes" id="UP001216189">
    <property type="component" value="Unassembled WGS sequence"/>
</dbReference>
<evidence type="ECO:0000256" key="1">
    <source>
        <dbReference type="SAM" id="MobiDB-lite"/>
    </source>
</evidence>
<accession>A0ABT5V0L8</accession>
<keyword evidence="3" id="KW-1185">Reference proteome</keyword>
<reference evidence="2 3" key="1">
    <citation type="submission" date="2023-02" db="EMBL/GenBank/DDBJ databases">
        <title>Vibrio intestini sp. nov., a close relative of Vibrio cholerae isolated from the intestine of Healthy Culter dabryi.</title>
        <authorList>
            <person name="Wu N."/>
        </authorList>
    </citation>
    <scope>NUCLEOTIDE SEQUENCE [LARGE SCALE GENOMIC DNA]</scope>
    <source>
        <strain evidence="2 3">DSL-7</strain>
    </source>
</reference>
<proteinExistence type="predicted"/>
<dbReference type="EMBL" id="JARBFT010000004">
    <property type="protein sequence ID" value="MDE1514637.1"/>
    <property type="molecule type" value="Genomic_DNA"/>
</dbReference>
<dbReference type="RefSeq" id="WP_274722299.1">
    <property type="nucleotide sequence ID" value="NZ_JARBFT010000004.1"/>
</dbReference>
<organism evidence="2 3">
    <name type="scientific">Vibrio chanodichtyis</name>
    <dbReference type="NCBI Taxonomy" id="3027932"/>
    <lineage>
        <taxon>Bacteria</taxon>
        <taxon>Pseudomonadati</taxon>
        <taxon>Pseudomonadota</taxon>
        <taxon>Gammaproteobacteria</taxon>
        <taxon>Vibrionales</taxon>
        <taxon>Vibrionaceae</taxon>
        <taxon>Vibrio</taxon>
    </lineage>
</organism>
<feature type="region of interest" description="Disordered" evidence="1">
    <location>
        <begin position="1"/>
        <end position="33"/>
    </location>
</feature>
<sequence length="118" mass="12356">MNPVGAGTVQTRPSHPNLISQAPIKPDSTTTPLSVESNRVTLSEEGRALLAALQELERGSTVPTSKDKTVGDKVESFTYGALGMDHPDNMKKVEDSSYSAGQYLSAAATIGGIVLALL</sequence>
<gene>
    <name evidence="2" type="ORF">PUN32_06375</name>
</gene>
<evidence type="ECO:0000313" key="2">
    <source>
        <dbReference type="EMBL" id="MDE1514637.1"/>
    </source>
</evidence>
<evidence type="ECO:0000313" key="3">
    <source>
        <dbReference type="Proteomes" id="UP001216189"/>
    </source>
</evidence>
<feature type="compositionally biased region" description="Polar residues" evidence="1">
    <location>
        <begin position="8"/>
        <end position="20"/>
    </location>
</feature>